<evidence type="ECO:0000256" key="2">
    <source>
        <dbReference type="SAM" id="Phobius"/>
    </source>
</evidence>
<dbReference type="EMBL" id="QOHO01000103">
    <property type="protein sequence ID" value="RFZ76157.1"/>
    <property type="molecule type" value="Genomic_DNA"/>
</dbReference>
<dbReference type="PANTHER" id="PTHR23530">
    <property type="entry name" value="TRANSPORT PROTEIN-RELATED"/>
    <property type="match status" value="1"/>
</dbReference>
<keyword evidence="2" id="KW-1133">Transmembrane helix</keyword>
<organism evidence="3 4">
    <name type="scientific">Lacrimispora amygdalina</name>
    <dbReference type="NCBI Taxonomy" id="253257"/>
    <lineage>
        <taxon>Bacteria</taxon>
        <taxon>Bacillati</taxon>
        <taxon>Bacillota</taxon>
        <taxon>Clostridia</taxon>
        <taxon>Lachnospirales</taxon>
        <taxon>Lachnospiraceae</taxon>
        <taxon>Lacrimispora</taxon>
    </lineage>
</organism>
<feature type="transmembrane region" description="Helical" evidence="2">
    <location>
        <begin position="395"/>
        <end position="416"/>
    </location>
</feature>
<name>A0A3E2N582_9FIRM</name>
<dbReference type="OrthoDB" id="9816124at2"/>
<comment type="subcellular location">
    <subcellularLocation>
        <location evidence="1">Cell membrane</location>
        <topology evidence="1">Multi-pass membrane protein</topology>
    </subcellularLocation>
</comment>
<feature type="transmembrane region" description="Helical" evidence="2">
    <location>
        <begin position="275"/>
        <end position="294"/>
    </location>
</feature>
<dbReference type="InterPro" id="IPR011701">
    <property type="entry name" value="MFS"/>
</dbReference>
<dbReference type="Gene3D" id="1.20.1250.20">
    <property type="entry name" value="MFS general substrate transporter like domains"/>
    <property type="match status" value="1"/>
</dbReference>
<accession>A0A3E2N582</accession>
<dbReference type="GO" id="GO:0005886">
    <property type="term" value="C:plasma membrane"/>
    <property type="evidence" value="ECO:0007669"/>
    <property type="project" value="UniProtKB-SubCell"/>
</dbReference>
<dbReference type="GO" id="GO:0022857">
    <property type="term" value="F:transmembrane transporter activity"/>
    <property type="evidence" value="ECO:0007669"/>
    <property type="project" value="InterPro"/>
</dbReference>
<dbReference type="AlphaFoldDB" id="A0A3E2N582"/>
<dbReference type="InterPro" id="IPR036259">
    <property type="entry name" value="MFS_trans_sf"/>
</dbReference>
<feature type="transmembrane region" description="Helical" evidence="2">
    <location>
        <begin position="306"/>
        <end position="326"/>
    </location>
</feature>
<evidence type="ECO:0000313" key="4">
    <source>
        <dbReference type="Proteomes" id="UP000260680"/>
    </source>
</evidence>
<gene>
    <name evidence="3" type="ORF">DS742_25140</name>
</gene>
<evidence type="ECO:0000313" key="3">
    <source>
        <dbReference type="EMBL" id="RFZ76157.1"/>
    </source>
</evidence>
<feature type="transmembrane region" description="Helical" evidence="2">
    <location>
        <begin position="238"/>
        <end position="255"/>
    </location>
</feature>
<proteinExistence type="predicted"/>
<evidence type="ECO:0000256" key="1">
    <source>
        <dbReference type="ARBA" id="ARBA00004651"/>
    </source>
</evidence>
<dbReference type="Proteomes" id="UP000260680">
    <property type="component" value="Unassembled WGS sequence"/>
</dbReference>
<keyword evidence="2" id="KW-0472">Membrane</keyword>
<dbReference type="InterPro" id="IPR053160">
    <property type="entry name" value="MFS_DHA3_Transporter"/>
</dbReference>
<protein>
    <submittedName>
        <fullName evidence="3">MFS transporter</fullName>
    </submittedName>
</protein>
<comment type="caution">
    <text evidence="3">The sequence shown here is derived from an EMBL/GenBank/DDBJ whole genome shotgun (WGS) entry which is preliminary data.</text>
</comment>
<feature type="transmembrane region" description="Helical" evidence="2">
    <location>
        <begin position="92"/>
        <end position="116"/>
    </location>
</feature>
<sequence>MRMRFPPKKSLRGNMPLFFIMPGRIFMNKIKQLIIFLNYASLGILLPVLNLILLNRGAGLKTLPLLIAGYSATVLCLELPSGICADLHGRKTVFLISGVCQLLSVGLLFFAGNWIWLLCSIVLNGVSRAFSSGSLDALIIDQALQEKGEDSLPDVTARLAILEETGLAVGCILGGFLSGLGDSYNVNILLRGILTAVTMGLCIFGVREDRICGSKKERTPLTHHIKKGFRTVFAKPDFPFILAGMMFTGFFITPIETYWQPAYLKLSDLSQGTWMLGILSFVGFFLAAAGNSFCRRLLIKFPGRQWRIYGICRVFLGSVLLILALWNSVWIFVMAYGGIYLLLGTGSVAENTLINQYTPGPLRASVLSLGSFLLQTGSMCGSVFCSLFVEQIDIAGIWLVSGVVMVVYTILVTVLLTAKKREIKPYDIESFENS</sequence>
<dbReference type="SUPFAM" id="SSF103473">
    <property type="entry name" value="MFS general substrate transporter"/>
    <property type="match status" value="1"/>
</dbReference>
<keyword evidence="2" id="KW-0812">Transmembrane</keyword>
<dbReference type="Pfam" id="PF07690">
    <property type="entry name" value="MFS_1"/>
    <property type="match status" value="1"/>
</dbReference>
<reference evidence="3 4" key="1">
    <citation type="submission" date="2018-07" db="EMBL/GenBank/DDBJ databases">
        <title>New species, Clostridium PI-S10-A1B.</title>
        <authorList>
            <person name="Krishna G."/>
            <person name="Summeta K."/>
            <person name="Shikha S."/>
            <person name="Prabhu P.B."/>
            <person name="Suresh K."/>
        </authorList>
    </citation>
    <scope>NUCLEOTIDE SEQUENCE [LARGE SCALE GENOMIC DNA]</scope>
    <source>
        <strain evidence="3 4">PI-S10-A1B</strain>
    </source>
</reference>
<feature type="transmembrane region" description="Helical" evidence="2">
    <location>
        <begin position="65"/>
        <end position="85"/>
    </location>
</feature>
<dbReference type="PANTHER" id="PTHR23530:SF1">
    <property type="entry name" value="PERMEASE, MAJOR FACILITATOR SUPERFAMILY-RELATED"/>
    <property type="match status" value="1"/>
</dbReference>
<feature type="transmembrane region" description="Helical" evidence="2">
    <location>
        <begin position="33"/>
        <end position="53"/>
    </location>
</feature>
<feature type="transmembrane region" description="Helical" evidence="2">
    <location>
        <begin position="188"/>
        <end position="206"/>
    </location>
</feature>